<dbReference type="AlphaFoldDB" id="A0A3E2N9T4"/>
<proteinExistence type="predicted"/>
<evidence type="ECO:0000313" key="1">
    <source>
        <dbReference type="EMBL" id="RFZ77680.1"/>
    </source>
</evidence>
<dbReference type="Proteomes" id="UP000260680">
    <property type="component" value="Unassembled WGS sequence"/>
</dbReference>
<evidence type="ECO:0000313" key="2">
    <source>
        <dbReference type="Proteomes" id="UP000260680"/>
    </source>
</evidence>
<protein>
    <submittedName>
        <fullName evidence="1">Uncharacterized protein</fullName>
    </submittedName>
</protein>
<sequence>MKTVSNLNELITNIQTLDGYLNAQVDPEYDFALNLIKNGTCFVAMEDSSVYRFYPSRFIGYADNSMDAHLNNVEKDGKETNPAISKILGAKPSINSILNKEYARYCETLGFEPRDKGAFGSERKFWVIEK</sequence>
<name>A0A3E2N9T4_9FIRM</name>
<reference evidence="1 2" key="1">
    <citation type="submission" date="2018-07" db="EMBL/GenBank/DDBJ databases">
        <title>New species, Clostridium PI-S10-A1B.</title>
        <authorList>
            <person name="Krishna G."/>
            <person name="Summeta K."/>
            <person name="Shikha S."/>
            <person name="Prabhu P.B."/>
            <person name="Suresh K."/>
        </authorList>
    </citation>
    <scope>NUCLEOTIDE SEQUENCE [LARGE SCALE GENOMIC DNA]</scope>
    <source>
        <strain evidence="1 2">PI-S10-A1B</strain>
    </source>
</reference>
<organism evidence="1 2">
    <name type="scientific">Lacrimispora amygdalina</name>
    <dbReference type="NCBI Taxonomy" id="253257"/>
    <lineage>
        <taxon>Bacteria</taxon>
        <taxon>Bacillati</taxon>
        <taxon>Bacillota</taxon>
        <taxon>Clostridia</taxon>
        <taxon>Lachnospirales</taxon>
        <taxon>Lachnospiraceae</taxon>
        <taxon>Lacrimispora</taxon>
    </lineage>
</organism>
<accession>A0A3E2N9T4</accession>
<dbReference type="OrthoDB" id="5678128at2"/>
<dbReference type="EMBL" id="QOHO01000056">
    <property type="protein sequence ID" value="RFZ77680.1"/>
    <property type="molecule type" value="Genomic_DNA"/>
</dbReference>
<dbReference type="RefSeq" id="WP_117418233.1">
    <property type="nucleotide sequence ID" value="NZ_QOHO01000056.1"/>
</dbReference>
<comment type="caution">
    <text evidence="1">The sequence shown here is derived from an EMBL/GenBank/DDBJ whole genome shotgun (WGS) entry which is preliminary data.</text>
</comment>
<gene>
    <name evidence="1" type="ORF">DS742_17305</name>
</gene>